<feature type="region of interest" description="Disordered" evidence="1">
    <location>
        <begin position="1"/>
        <end position="67"/>
    </location>
</feature>
<evidence type="ECO:0000313" key="2">
    <source>
        <dbReference type="EMBL" id="CAD9995337.1"/>
    </source>
</evidence>
<gene>
    <name evidence="2" type="ORF">APAL1065_LOCUS27447</name>
</gene>
<dbReference type="EMBL" id="HBHT01040884">
    <property type="protein sequence ID" value="CAD9995337.1"/>
    <property type="molecule type" value="Transcribed_RNA"/>
</dbReference>
<sequence length="126" mass="14041">MGSSSSKASEAVEPTTASAPAPAQDAPTAQYVLQPTTTVSSIPSPSTSQTQQPQQQRHNERLQHGPCAEPYEWLQKCQTKRNIPPEKTNLLMHVCVSEMDLLMTCIKKHPLYFHADKAKQQEQKKK</sequence>
<dbReference type="Gene3D" id="1.10.287.2900">
    <property type="match status" value="1"/>
</dbReference>
<evidence type="ECO:0000256" key="1">
    <source>
        <dbReference type="SAM" id="MobiDB-lite"/>
    </source>
</evidence>
<protein>
    <submittedName>
        <fullName evidence="2">Uncharacterized protein</fullName>
    </submittedName>
</protein>
<dbReference type="AlphaFoldDB" id="A0A7S3DZ02"/>
<proteinExistence type="predicted"/>
<feature type="compositionally biased region" description="Low complexity" evidence="1">
    <location>
        <begin position="11"/>
        <end position="56"/>
    </location>
</feature>
<reference evidence="2" key="1">
    <citation type="submission" date="2021-01" db="EMBL/GenBank/DDBJ databases">
        <authorList>
            <person name="Corre E."/>
            <person name="Pelletier E."/>
            <person name="Niang G."/>
            <person name="Scheremetjew M."/>
            <person name="Finn R."/>
            <person name="Kale V."/>
            <person name="Holt S."/>
            <person name="Cochrane G."/>
            <person name="Meng A."/>
            <person name="Brown T."/>
            <person name="Cohen L."/>
        </authorList>
    </citation>
    <scope>NUCLEOTIDE SEQUENCE</scope>
    <source>
        <strain evidence="2">CCMP125</strain>
    </source>
</reference>
<organism evidence="2">
    <name type="scientific">Entomoneis paludosa</name>
    <dbReference type="NCBI Taxonomy" id="265537"/>
    <lineage>
        <taxon>Eukaryota</taxon>
        <taxon>Sar</taxon>
        <taxon>Stramenopiles</taxon>
        <taxon>Ochrophyta</taxon>
        <taxon>Bacillariophyta</taxon>
        <taxon>Bacillariophyceae</taxon>
        <taxon>Bacillariophycidae</taxon>
        <taxon>Entomoneidaceae</taxon>
        <taxon>Entomoneis</taxon>
    </lineage>
</organism>
<accession>A0A7S3DZ02</accession>
<name>A0A7S3DZ02_9STRA</name>